<dbReference type="EMBL" id="RCHU02000005">
    <property type="protein sequence ID" value="KAL3592343.1"/>
    <property type="molecule type" value="Genomic_DNA"/>
</dbReference>
<reference evidence="1 2" key="1">
    <citation type="journal article" date="2024" name="Plant Biotechnol. J.">
        <title>Genome and CRISPR/Cas9 system of a widespread forest tree (Populus alba) in the world.</title>
        <authorList>
            <person name="Liu Y.J."/>
            <person name="Jiang P.F."/>
            <person name="Han X.M."/>
            <person name="Li X.Y."/>
            <person name="Wang H.M."/>
            <person name="Wang Y.J."/>
            <person name="Wang X.X."/>
            <person name="Zeng Q.Y."/>
        </authorList>
    </citation>
    <scope>NUCLEOTIDE SEQUENCE [LARGE SCALE GENOMIC DNA]</scope>
    <source>
        <strain evidence="2">cv. PAL-ZL1</strain>
    </source>
</reference>
<name>A0ACC4CAX4_POPAL</name>
<keyword evidence="2" id="KW-1185">Reference proteome</keyword>
<organism evidence="1 2">
    <name type="scientific">Populus alba</name>
    <name type="common">White poplar</name>
    <dbReference type="NCBI Taxonomy" id="43335"/>
    <lineage>
        <taxon>Eukaryota</taxon>
        <taxon>Viridiplantae</taxon>
        <taxon>Streptophyta</taxon>
        <taxon>Embryophyta</taxon>
        <taxon>Tracheophyta</taxon>
        <taxon>Spermatophyta</taxon>
        <taxon>Magnoliopsida</taxon>
        <taxon>eudicotyledons</taxon>
        <taxon>Gunneridae</taxon>
        <taxon>Pentapetalae</taxon>
        <taxon>rosids</taxon>
        <taxon>fabids</taxon>
        <taxon>Malpighiales</taxon>
        <taxon>Salicaceae</taxon>
        <taxon>Saliceae</taxon>
        <taxon>Populus</taxon>
    </lineage>
</organism>
<dbReference type="Proteomes" id="UP000309997">
    <property type="component" value="Unassembled WGS sequence"/>
</dbReference>
<comment type="caution">
    <text evidence="1">The sequence shown here is derived from an EMBL/GenBank/DDBJ whole genome shotgun (WGS) entry which is preliminary data.</text>
</comment>
<proteinExistence type="predicted"/>
<accession>A0ACC4CAX4</accession>
<protein>
    <submittedName>
        <fullName evidence="1">Uncharacterized protein</fullName>
    </submittedName>
</protein>
<evidence type="ECO:0000313" key="1">
    <source>
        <dbReference type="EMBL" id="KAL3592343.1"/>
    </source>
</evidence>
<sequence length="223" mass="25679">MSIYCPDASIARYLRARNWNVKKALKMLKETLKWRAAHKPEEIRWGEVAHEAQTGKVYRSNYFDKHGRTVLVMRPSCQVAKAFLEPKTSNKVKEDDGGRQEDAFILDKSEFPLGSSTTGPGIYYFGTNFPPAVRTKDTAKLYLKEVGMNLFLKSFYVILVHDGMDFALWVYIHDASRGRYIAIMIGMQRKIPPEKAKQCWYSSKELEAKKEPVIEVDTEDDNK</sequence>
<gene>
    <name evidence="1" type="ORF">D5086_010983</name>
</gene>
<evidence type="ECO:0000313" key="2">
    <source>
        <dbReference type="Proteomes" id="UP000309997"/>
    </source>
</evidence>